<evidence type="ECO:0000256" key="1">
    <source>
        <dbReference type="SAM" id="MobiDB-lite"/>
    </source>
</evidence>
<dbReference type="RefSeq" id="WP_160066029.1">
    <property type="nucleotide sequence ID" value="NZ_WUYX01000044.1"/>
</dbReference>
<gene>
    <name evidence="2" type="ORF">GS429_14215</name>
</gene>
<evidence type="ECO:0000313" key="2">
    <source>
        <dbReference type="EMBL" id="MXV63201.1"/>
    </source>
</evidence>
<accession>A0A6B0VN47</accession>
<keyword evidence="3" id="KW-1185">Reference proteome</keyword>
<sequence>MNRGRLALFAVVALIVLSGCTLPSTPDGFDTDRELGHVGHYAHDDVFEFDDNESLTEDQLEAVKYRSMARIEVVRGLKFHHDVTLETITRTEYRSQRGQPGSASPFANELWRGAFIVDGETDVNRAMNDLYGGSVQGYYTNDRIVIVTDGADGLRIDRETLVHELVHALQDHHFGLERHATTIDAQRAEIGLTEGEANYIPQLYDQRCGEEWQCLPDDDRPPADGESGERSFNIGLFLSIYTPYSEGPPFVAHLRDRGGWAAVDGAYADRPASTSQLIHPERYPDDRPVDVEIRDRSTDDWEPVTRNGQPRSETIGEATLFASLWTNGVVERPIGEGGSELSPYNYSHPATDGWAGDTFRVYHDVDDDSRTGHVWGLAWESEDDAEAFAEAYRTLLENNGAEPIDAANDTYRIGDGDAFAGAYRVTVSGETIKIVGAPAVDDLEDIHGTESGSASIERVDAGGSANTADGPSVTGPVTSPAPPA</sequence>
<evidence type="ECO:0000313" key="3">
    <source>
        <dbReference type="Proteomes" id="UP000434101"/>
    </source>
</evidence>
<dbReference type="OrthoDB" id="85977at2157"/>
<comment type="caution">
    <text evidence="2">The sequence shown here is derived from an EMBL/GenBank/DDBJ whole genome shotgun (WGS) entry which is preliminary data.</text>
</comment>
<dbReference type="Proteomes" id="UP000434101">
    <property type="component" value="Unassembled WGS sequence"/>
</dbReference>
<dbReference type="EMBL" id="WUYX01000044">
    <property type="protein sequence ID" value="MXV63201.1"/>
    <property type="molecule type" value="Genomic_DNA"/>
</dbReference>
<dbReference type="NCBIfam" id="NF038145">
    <property type="entry name" value="Hvo_1808_fam"/>
    <property type="match status" value="1"/>
</dbReference>
<reference evidence="2 3" key="1">
    <citation type="submission" date="2020-01" db="EMBL/GenBank/DDBJ databases">
        <title>Natronorubrum sp. JWXQ-INN 674 isolated from Inner Mongolia Autonomous Region of China.</title>
        <authorList>
            <person name="Xue Q."/>
        </authorList>
    </citation>
    <scope>NUCLEOTIDE SEQUENCE [LARGE SCALE GENOMIC DNA]</scope>
    <source>
        <strain evidence="2 3">JWXQ-INN-674</strain>
    </source>
</reference>
<protein>
    <recommendedName>
        <fullName evidence="4">Lipoprotein</fullName>
    </recommendedName>
</protein>
<feature type="region of interest" description="Disordered" evidence="1">
    <location>
        <begin position="445"/>
        <end position="484"/>
    </location>
</feature>
<name>A0A6B0VN47_9EURY</name>
<dbReference type="InterPro" id="IPR047792">
    <property type="entry name" value="Hvo_1808-like"/>
</dbReference>
<proteinExistence type="predicted"/>
<organism evidence="2 3">
    <name type="scientific">Natronorubrum halalkaliphilum</name>
    <dbReference type="NCBI Taxonomy" id="2691917"/>
    <lineage>
        <taxon>Archaea</taxon>
        <taxon>Methanobacteriati</taxon>
        <taxon>Methanobacteriota</taxon>
        <taxon>Stenosarchaea group</taxon>
        <taxon>Halobacteria</taxon>
        <taxon>Halobacteriales</taxon>
        <taxon>Natrialbaceae</taxon>
        <taxon>Natronorubrum</taxon>
    </lineage>
</organism>
<dbReference type="AlphaFoldDB" id="A0A6B0VN47"/>
<evidence type="ECO:0008006" key="4">
    <source>
        <dbReference type="Google" id="ProtNLM"/>
    </source>
</evidence>
<dbReference type="PROSITE" id="PS51257">
    <property type="entry name" value="PROKAR_LIPOPROTEIN"/>
    <property type="match status" value="1"/>
</dbReference>